<dbReference type="InterPro" id="IPR000601">
    <property type="entry name" value="PKD_dom"/>
</dbReference>
<dbReference type="RefSeq" id="WP_157197636.1">
    <property type="nucleotide sequence ID" value="NZ_JAPVER010000020.1"/>
</dbReference>
<reference evidence="3" key="1">
    <citation type="submission" date="2022-12" db="EMBL/GenBank/DDBJ databases">
        <title>Reclassification of two methanogenic archaea species isolated from the Kolyma lowland permafrost.</title>
        <authorList>
            <person name="Trubitsyn V.E."/>
            <person name="Rivkina E.M."/>
            <person name="Shcherbakova V.A."/>
        </authorList>
    </citation>
    <scope>NUCLEOTIDE SEQUENCE</scope>
    <source>
        <strain evidence="2">M2</strain>
        <strain evidence="3">MK4</strain>
    </source>
</reference>
<keyword evidence="4" id="KW-1185">Reference proteome</keyword>
<protein>
    <recommendedName>
        <fullName evidence="1">PKD domain-containing protein</fullName>
    </recommendedName>
</protein>
<gene>
    <name evidence="3" type="ORF">O3H35_00425</name>
    <name evidence="2" type="ORF">O3H54_07015</name>
</gene>
<evidence type="ECO:0000313" key="2">
    <source>
        <dbReference type="EMBL" id="MCZ3365630.1"/>
    </source>
</evidence>
<dbReference type="InterPro" id="IPR013783">
    <property type="entry name" value="Ig-like_fold"/>
</dbReference>
<dbReference type="EMBL" id="JAPVER010000020">
    <property type="protein sequence ID" value="MCZ3365630.1"/>
    <property type="molecule type" value="Genomic_DNA"/>
</dbReference>
<dbReference type="Proteomes" id="UP001074446">
    <property type="component" value="Unassembled WGS sequence"/>
</dbReference>
<feature type="domain" description="PKD" evidence="1">
    <location>
        <begin position="95"/>
        <end position="123"/>
    </location>
</feature>
<dbReference type="PROSITE" id="PS50093">
    <property type="entry name" value="PKD"/>
    <property type="match status" value="1"/>
</dbReference>
<dbReference type="Proteomes" id="UP001068021">
    <property type="component" value="Unassembled WGS sequence"/>
</dbReference>
<dbReference type="Gene3D" id="2.60.40.10">
    <property type="entry name" value="Immunoglobulins"/>
    <property type="match status" value="1"/>
</dbReference>
<name>A0A9E5A411_9EURY</name>
<proteinExistence type="predicted"/>
<evidence type="ECO:0000313" key="4">
    <source>
        <dbReference type="Proteomes" id="UP001068021"/>
    </source>
</evidence>
<dbReference type="AlphaFoldDB" id="A0A9E5A411"/>
<dbReference type="CDD" id="cd00146">
    <property type="entry name" value="PKD"/>
    <property type="match status" value="1"/>
</dbReference>
<dbReference type="InterPro" id="IPR035986">
    <property type="entry name" value="PKD_dom_sf"/>
</dbReference>
<comment type="caution">
    <text evidence="3">The sequence shown here is derived from an EMBL/GenBank/DDBJ whole genome shotgun (WGS) entry which is preliminary data.</text>
</comment>
<dbReference type="SUPFAM" id="SSF49299">
    <property type="entry name" value="PKD domain"/>
    <property type="match status" value="1"/>
</dbReference>
<sequence>MFCSISASSAGLNIGSNQITVTNDGDNASNGYAQLGVNGIIYSIEKSKIPKKYKKYENYTFQASKNKKIKYIASVNSQALLSNMSGVKIKDACINFGDGTKTKSNGWITHTYTKSGWYKLTVSFNATFSKVSWGNMTFNGSINGATKEYLIYVTDKPQLALSKLNYGCTNYKDYKKGNINYLDVKVTNLGSTSSKATKIKIWYEKPNKYGTVYPKLKKYTKSANLKALKPGQSTTVRIYFSIPKKYSKIWKDIRLDSLYRVNQINRAAALYRFR</sequence>
<organism evidence="3">
    <name type="scientific">Methanobacterium veterum</name>
    <dbReference type="NCBI Taxonomy" id="408577"/>
    <lineage>
        <taxon>Archaea</taxon>
        <taxon>Methanobacteriati</taxon>
        <taxon>Methanobacteriota</taxon>
        <taxon>Methanomada group</taxon>
        <taxon>Methanobacteria</taxon>
        <taxon>Methanobacteriales</taxon>
        <taxon>Methanobacteriaceae</taxon>
        <taxon>Methanobacterium</taxon>
    </lineage>
</organism>
<evidence type="ECO:0000313" key="3">
    <source>
        <dbReference type="EMBL" id="MCZ3371093.1"/>
    </source>
</evidence>
<dbReference type="EMBL" id="JAPVES010000024">
    <property type="protein sequence ID" value="MCZ3371093.1"/>
    <property type="molecule type" value="Genomic_DNA"/>
</dbReference>
<accession>A0A9E5A411</accession>
<evidence type="ECO:0000259" key="1">
    <source>
        <dbReference type="PROSITE" id="PS50093"/>
    </source>
</evidence>